<dbReference type="InterPro" id="IPR050183">
    <property type="entry name" value="DsbB"/>
</dbReference>
<feature type="transmembrane region" description="Helical" evidence="6">
    <location>
        <begin position="153"/>
        <end position="173"/>
    </location>
</feature>
<dbReference type="PANTHER" id="PTHR36570">
    <property type="entry name" value="DISULFIDE BOND FORMATION PROTEIN B"/>
    <property type="match status" value="1"/>
</dbReference>
<accession>A0A1C3RJL0</accession>
<dbReference type="InterPro" id="IPR023380">
    <property type="entry name" value="DsbB-like_sf"/>
</dbReference>
<reference evidence="7 8" key="1">
    <citation type="submission" date="2016-07" db="EMBL/GenBank/DDBJ databases">
        <authorList>
            <person name="Lefevre C.T."/>
        </authorList>
    </citation>
    <scope>NUCLEOTIDE SEQUENCE [LARGE SCALE GENOMIC DNA]</scope>
    <source>
        <strain evidence="7">PR1</strain>
    </source>
</reference>
<dbReference type="Pfam" id="PF02600">
    <property type="entry name" value="DsbB"/>
    <property type="match status" value="1"/>
</dbReference>
<feature type="transmembrane region" description="Helical" evidence="6">
    <location>
        <begin position="58"/>
        <end position="74"/>
    </location>
</feature>
<feature type="transmembrane region" description="Helical" evidence="6">
    <location>
        <begin position="83"/>
        <end position="103"/>
    </location>
</feature>
<dbReference type="GO" id="GO:0005886">
    <property type="term" value="C:plasma membrane"/>
    <property type="evidence" value="ECO:0007669"/>
    <property type="project" value="UniProtKB-SubCell"/>
</dbReference>
<keyword evidence="5 6" id="KW-0472">Membrane</keyword>
<dbReference type="EMBL" id="FLYE01000044">
    <property type="protein sequence ID" value="SCA57429.1"/>
    <property type="molecule type" value="Genomic_DNA"/>
</dbReference>
<evidence type="ECO:0000256" key="3">
    <source>
        <dbReference type="ARBA" id="ARBA00022692"/>
    </source>
</evidence>
<gene>
    <name evidence="7" type="ORF">MTBPR1_50185</name>
</gene>
<comment type="subcellular location">
    <subcellularLocation>
        <location evidence="1">Cell membrane</location>
        <topology evidence="1">Multi-pass membrane protein</topology>
    </subcellularLocation>
</comment>
<dbReference type="Gene3D" id="1.20.1550.10">
    <property type="entry name" value="DsbB-like"/>
    <property type="match status" value="1"/>
</dbReference>
<evidence type="ECO:0000256" key="6">
    <source>
        <dbReference type="SAM" id="Phobius"/>
    </source>
</evidence>
<dbReference type="InterPro" id="IPR003752">
    <property type="entry name" value="DiS_bond_form_DsbB/BdbC"/>
</dbReference>
<dbReference type="Proteomes" id="UP000231658">
    <property type="component" value="Unassembled WGS sequence"/>
</dbReference>
<evidence type="ECO:0000256" key="4">
    <source>
        <dbReference type="ARBA" id="ARBA00022989"/>
    </source>
</evidence>
<dbReference type="STRING" id="1867952.MTBPR1_50185"/>
<evidence type="ECO:0000256" key="5">
    <source>
        <dbReference type="ARBA" id="ARBA00023136"/>
    </source>
</evidence>
<feature type="transmembrane region" description="Helical" evidence="6">
    <location>
        <begin position="26"/>
        <end position="46"/>
    </location>
</feature>
<protein>
    <submittedName>
        <fullName evidence="7">Disulfide bond formation protein DsbB</fullName>
    </submittedName>
</protein>
<proteinExistence type="predicted"/>
<evidence type="ECO:0000256" key="1">
    <source>
        <dbReference type="ARBA" id="ARBA00004651"/>
    </source>
</evidence>
<dbReference type="AlphaFoldDB" id="A0A1C3RJL0"/>
<sequence length="181" mass="19757">MLSLSYGTDMTYLIERISQNPKLPGLFIFIVCLIALGTAFFVEYGLGIDPCILCLYQRIPYVAAGLFALFAIVSKPGGFTQQAALLGCAIAFMSGASIAFYHFGVEEQWWAASCSGAQDLNMSLDDLKASIMAEPLKPCDSKDWVMLGLSVTVYNTLGSLFLALSSFTSLLIIRKLKEHSR</sequence>
<evidence type="ECO:0000256" key="2">
    <source>
        <dbReference type="ARBA" id="ARBA00022475"/>
    </source>
</evidence>
<evidence type="ECO:0000313" key="7">
    <source>
        <dbReference type="EMBL" id="SCA57429.1"/>
    </source>
</evidence>
<name>A0A1C3RJL0_9PROT</name>
<dbReference type="SUPFAM" id="SSF158442">
    <property type="entry name" value="DsbB-like"/>
    <property type="match status" value="1"/>
</dbReference>
<keyword evidence="4 6" id="KW-1133">Transmembrane helix</keyword>
<evidence type="ECO:0000313" key="8">
    <source>
        <dbReference type="Proteomes" id="UP000231658"/>
    </source>
</evidence>
<keyword evidence="8" id="KW-1185">Reference proteome</keyword>
<keyword evidence="2" id="KW-1003">Cell membrane</keyword>
<dbReference type="GO" id="GO:0015035">
    <property type="term" value="F:protein-disulfide reductase activity"/>
    <property type="evidence" value="ECO:0007669"/>
    <property type="project" value="InterPro"/>
</dbReference>
<dbReference type="GO" id="GO:0006457">
    <property type="term" value="P:protein folding"/>
    <property type="evidence" value="ECO:0007669"/>
    <property type="project" value="InterPro"/>
</dbReference>
<dbReference type="PANTHER" id="PTHR36570:SF3">
    <property type="entry name" value="DISULFIDE BOND FORMATION PROTEIN B"/>
    <property type="match status" value="1"/>
</dbReference>
<organism evidence="7 8">
    <name type="scientific">Candidatus Terasakiella magnetica</name>
    <dbReference type="NCBI Taxonomy" id="1867952"/>
    <lineage>
        <taxon>Bacteria</taxon>
        <taxon>Pseudomonadati</taxon>
        <taxon>Pseudomonadota</taxon>
        <taxon>Alphaproteobacteria</taxon>
        <taxon>Rhodospirillales</taxon>
        <taxon>Terasakiellaceae</taxon>
        <taxon>Terasakiella</taxon>
    </lineage>
</organism>
<keyword evidence="3 6" id="KW-0812">Transmembrane</keyword>